<dbReference type="Proteomes" id="UP000231282">
    <property type="component" value="Unassembled WGS sequence"/>
</dbReference>
<accession>A0A2H0WR85</accession>
<sequence length="88" mass="9906">MKALIYQRDSHILINQSLTAKIEQQLIDKILPLLPFWINSDILTFIGLASSFITAGGYVLSSQNKSFLFLSCVGFVLHQPRRLGGLVW</sequence>
<reference evidence="3" key="1">
    <citation type="submission" date="2017-09" db="EMBL/GenBank/DDBJ databases">
        <title>Depth-based differentiation of microbial function through sediment-hosted aquifers and enrichment of novel symbionts in the deep terrestrial subsurface.</title>
        <authorList>
            <person name="Probst A.J."/>
            <person name="Ladd B."/>
            <person name="Jarett J.K."/>
            <person name="Geller-Mcgrath D.E."/>
            <person name="Sieber C.M.K."/>
            <person name="Emerson J.B."/>
            <person name="Anantharaman K."/>
            <person name="Thomas B.C."/>
            <person name="Malmstrom R."/>
            <person name="Stieglmeier M."/>
            <person name="Klingl A."/>
            <person name="Woyke T."/>
            <person name="Ryan C.M."/>
            <person name="Banfield J.F."/>
        </authorList>
    </citation>
    <scope>NUCLEOTIDE SEQUENCE [LARGE SCALE GENOMIC DNA]</scope>
</reference>
<keyword evidence="1" id="KW-0472">Membrane</keyword>
<keyword evidence="1" id="KW-0812">Transmembrane</keyword>
<protein>
    <submittedName>
        <fullName evidence="2">Uncharacterized protein</fullName>
    </submittedName>
</protein>
<evidence type="ECO:0000256" key="1">
    <source>
        <dbReference type="SAM" id="Phobius"/>
    </source>
</evidence>
<proteinExistence type="predicted"/>
<dbReference type="AlphaFoldDB" id="A0A2H0WR85"/>
<organism evidence="2 3">
    <name type="scientific">Candidatus Shapirobacteria bacterium CG09_land_8_20_14_0_10_38_17</name>
    <dbReference type="NCBI Taxonomy" id="1974884"/>
    <lineage>
        <taxon>Bacteria</taxon>
        <taxon>Candidatus Shapironibacteriota</taxon>
    </lineage>
</organism>
<name>A0A2H0WR85_9BACT</name>
<evidence type="ECO:0000313" key="2">
    <source>
        <dbReference type="EMBL" id="PIS15125.1"/>
    </source>
</evidence>
<comment type="caution">
    <text evidence="2">The sequence shown here is derived from an EMBL/GenBank/DDBJ whole genome shotgun (WGS) entry which is preliminary data.</text>
</comment>
<evidence type="ECO:0000313" key="3">
    <source>
        <dbReference type="Proteomes" id="UP000231282"/>
    </source>
</evidence>
<feature type="transmembrane region" description="Helical" evidence="1">
    <location>
        <begin position="42"/>
        <end position="60"/>
    </location>
</feature>
<keyword evidence="1" id="KW-1133">Transmembrane helix</keyword>
<gene>
    <name evidence="2" type="ORF">COT63_01620</name>
</gene>
<dbReference type="EMBL" id="PEZH01000028">
    <property type="protein sequence ID" value="PIS15125.1"/>
    <property type="molecule type" value="Genomic_DNA"/>
</dbReference>